<dbReference type="Gene3D" id="3.40.50.620">
    <property type="entry name" value="HUPs"/>
    <property type="match status" value="1"/>
</dbReference>
<accession>A0A6J4V2S7</accession>
<organism evidence="2">
    <name type="scientific">uncultured Synechococcales cyanobacterium</name>
    <dbReference type="NCBI Taxonomy" id="1936017"/>
    <lineage>
        <taxon>Bacteria</taxon>
        <taxon>Bacillati</taxon>
        <taxon>Cyanobacteriota</taxon>
        <taxon>Cyanophyceae</taxon>
        <taxon>Synechococcales</taxon>
        <taxon>environmental samples</taxon>
    </lineage>
</organism>
<feature type="domain" description="DUF218" evidence="1">
    <location>
        <begin position="54"/>
        <end position="164"/>
    </location>
</feature>
<evidence type="ECO:0000259" key="1">
    <source>
        <dbReference type="Pfam" id="PF02698"/>
    </source>
</evidence>
<dbReference type="CDD" id="cd06259">
    <property type="entry name" value="YdcF-like"/>
    <property type="match status" value="1"/>
</dbReference>
<dbReference type="Pfam" id="PF02698">
    <property type="entry name" value="DUF218"/>
    <property type="match status" value="1"/>
</dbReference>
<dbReference type="InterPro" id="IPR014729">
    <property type="entry name" value="Rossmann-like_a/b/a_fold"/>
</dbReference>
<dbReference type="AlphaFoldDB" id="A0A6J4V2S7"/>
<reference evidence="2" key="1">
    <citation type="submission" date="2020-02" db="EMBL/GenBank/DDBJ databases">
        <authorList>
            <person name="Meier V. D."/>
        </authorList>
    </citation>
    <scope>NUCLEOTIDE SEQUENCE</scope>
    <source>
        <strain evidence="2">AVDCRST_MAG81</strain>
    </source>
</reference>
<protein>
    <recommendedName>
        <fullName evidence="1">DUF218 domain-containing protein</fullName>
    </recommendedName>
</protein>
<sequence length="203" mass="22774">MSTLHRNFKRYRLLYLLSMALPALLLSSIFVRLAVAYYQAPRPQATLTLGGSPLRAKFAAQFAQQHASLDVWVSSGRPAEEARPIFRAAGIPASRVHLNYEAVDTVTNFTSMVDDFHRLQIRHVYVITSDYHMRRAKAIATLVFGSQGIAFTPVAIPTEQPSEHWLFALLDSGRALLWILTGYTGASLNAYFSYDQLSDSNFF</sequence>
<name>A0A6J4V2S7_9CYAN</name>
<dbReference type="PANTHER" id="PTHR30336:SF20">
    <property type="entry name" value="DUF218 DOMAIN-CONTAINING PROTEIN"/>
    <property type="match status" value="1"/>
</dbReference>
<dbReference type="PANTHER" id="PTHR30336">
    <property type="entry name" value="INNER MEMBRANE PROTEIN, PROBABLE PERMEASE"/>
    <property type="match status" value="1"/>
</dbReference>
<gene>
    <name evidence="2" type="ORF">AVDCRST_MAG81-1017</name>
</gene>
<dbReference type="InterPro" id="IPR003848">
    <property type="entry name" value="DUF218"/>
</dbReference>
<dbReference type="GO" id="GO:0005886">
    <property type="term" value="C:plasma membrane"/>
    <property type="evidence" value="ECO:0007669"/>
    <property type="project" value="TreeGrafter"/>
</dbReference>
<evidence type="ECO:0000313" key="2">
    <source>
        <dbReference type="EMBL" id="CAA9563779.1"/>
    </source>
</evidence>
<dbReference type="EMBL" id="CADCWO010000056">
    <property type="protein sequence ID" value="CAA9563779.1"/>
    <property type="molecule type" value="Genomic_DNA"/>
</dbReference>
<proteinExistence type="predicted"/>
<dbReference type="InterPro" id="IPR051599">
    <property type="entry name" value="Cell_Envelope_Assoc"/>
</dbReference>